<dbReference type="Proteomes" id="UP001163046">
    <property type="component" value="Unassembled WGS sequence"/>
</dbReference>
<evidence type="ECO:0000313" key="3">
    <source>
        <dbReference type="Proteomes" id="UP001163046"/>
    </source>
</evidence>
<sequence>MSPVSSITIINRRPVAHNPQSQRGQDQSSKSSGSKAGPSADSVPDPDQDMTTATKTATEETKRKMYSSVLLIGGGFMFNGAAPALQSRLQAKLPASHRKLVDQVEVIARPKEMDPRTICWKGGAVLSILDSAQELWISQREWISIGVRVLRERSPFIWTICS</sequence>
<dbReference type="Pfam" id="PF00022">
    <property type="entry name" value="Actin"/>
    <property type="match status" value="1"/>
</dbReference>
<proteinExistence type="predicted"/>
<dbReference type="Gene3D" id="3.30.420.40">
    <property type="match status" value="1"/>
</dbReference>
<feature type="region of interest" description="Disordered" evidence="1">
    <location>
        <begin position="1"/>
        <end position="59"/>
    </location>
</feature>
<keyword evidence="3" id="KW-1185">Reference proteome</keyword>
<dbReference type="OrthoDB" id="5572108at2759"/>
<comment type="caution">
    <text evidence="2">The sequence shown here is derived from an EMBL/GenBank/DDBJ whole genome shotgun (WGS) entry which is preliminary data.</text>
</comment>
<dbReference type="InterPro" id="IPR043129">
    <property type="entry name" value="ATPase_NBD"/>
</dbReference>
<evidence type="ECO:0000313" key="2">
    <source>
        <dbReference type="EMBL" id="KAJ7382589.1"/>
    </source>
</evidence>
<name>A0A9X0D2M8_9CNID</name>
<dbReference type="InterPro" id="IPR004000">
    <property type="entry name" value="Actin"/>
</dbReference>
<organism evidence="2 3">
    <name type="scientific">Desmophyllum pertusum</name>
    <dbReference type="NCBI Taxonomy" id="174260"/>
    <lineage>
        <taxon>Eukaryota</taxon>
        <taxon>Metazoa</taxon>
        <taxon>Cnidaria</taxon>
        <taxon>Anthozoa</taxon>
        <taxon>Hexacorallia</taxon>
        <taxon>Scleractinia</taxon>
        <taxon>Caryophylliina</taxon>
        <taxon>Caryophylliidae</taxon>
        <taxon>Desmophyllum</taxon>
    </lineage>
</organism>
<dbReference type="AlphaFoldDB" id="A0A9X0D2M8"/>
<dbReference type="SUPFAM" id="SSF53067">
    <property type="entry name" value="Actin-like ATPase domain"/>
    <property type="match status" value="1"/>
</dbReference>
<dbReference type="EMBL" id="MU825919">
    <property type="protein sequence ID" value="KAJ7382589.1"/>
    <property type="molecule type" value="Genomic_DNA"/>
</dbReference>
<protein>
    <submittedName>
        <fullName evidence="2">Actin- protein 8</fullName>
    </submittedName>
</protein>
<gene>
    <name evidence="2" type="primary">ACTR8_2</name>
    <name evidence="2" type="ORF">OS493_033946</name>
</gene>
<reference evidence="2" key="1">
    <citation type="submission" date="2023-01" db="EMBL/GenBank/DDBJ databases">
        <title>Genome assembly of the deep-sea coral Lophelia pertusa.</title>
        <authorList>
            <person name="Herrera S."/>
            <person name="Cordes E."/>
        </authorList>
    </citation>
    <scope>NUCLEOTIDE SEQUENCE</scope>
    <source>
        <strain evidence="2">USNM1676648</strain>
        <tissue evidence="2">Polyp</tissue>
    </source>
</reference>
<accession>A0A9X0D2M8</accession>
<feature type="compositionally biased region" description="Low complexity" evidence="1">
    <location>
        <begin position="20"/>
        <end position="42"/>
    </location>
</feature>
<evidence type="ECO:0000256" key="1">
    <source>
        <dbReference type="SAM" id="MobiDB-lite"/>
    </source>
</evidence>